<dbReference type="Gene3D" id="3.40.50.150">
    <property type="entry name" value="Vaccinia Virus protein VP39"/>
    <property type="match status" value="1"/>
</dbReference>
<dbReference type="GO" id="GO:0032259">
    <property type="term" value="P:methylation"/>
    <property type="evidence" value="ECO:0007669"/>
    <property type="project" value="UniProtKB-KW"/>
</dbReference>
<dbReference type="RefSeq" id="WP_373654685.1">
    <property type="nucleotide sequence ID" value="NZ_JBGUAW010000002.1"/>
</dbReference>
<dbReference type="SUPFAM" id="SSF53335">
    <property type="entry name" value="S-adenosyl-L-methionine-dependent methyltransferases"/>
    <property type="match status" value="1"/>
</dbReference>
<dbReference type="PANTHER" id="PTHR42912">
    <property type="entry name" value="METHYLTRANSFERASE"/>
    <property type="match status" value="1"/>
</dbReference>
<dbReference type="EMBL" id="JBGUAW010000002">
    <property type="protein sequence ID" value="MFA9459902.1"/>
    <property type="molecule type" value="Genomic_DNA"/>
</dbReference>
<dbReference type="InterPro" id="IPR013216">
    <property type="entry name" value="Methyltransf_11"/>
</dbReference>
<dbReference type="Pfam" id="PF08241">
    <property type="entry name" value="Methyltransf_11"/>
    <property type="match status" value="1"/>
</dbReference>
<dbReference type="Proteomes" id="UP001575181">
    <property type="component" value="Unassembled WGS sequence"/>
</dbReference>
<proteinExistence type="predicted"/>
<dbReference type="InterPro" id="IPR050508">
    <property type="entry name" value="Methyltransf_Superfamily"/>
</dbReference>
<gene>
    <name evidence="2" type="ORF">ACERLL_03580</name>
</gene>
<keyword evidence="3" id="KW-1185">Reference proteome</keyword>
<dbReference type="PANTHER" id="PTHR42912:SF80">
    <property type="entry name" value="METHYLTRANSFERASE DOMAIN-CONTAINING PROTEIN"/>
    <property type="match status" value="1"/>
</dbReference>
<dbReference type="InterPro" id="IPR029063">
    <property type="entry name" value="SAM-dependent_MTases_sf"/>
</dbReference>
<evidence type="ECO:0000313" key="3">
    <source>
        <dbReference type="Proteomes" id="UP001575181"/>
    </source>
</evidence>
<accession>A0ABV4TRF1</accession>
<dbReference type="GO" id="GO:0008168">
    <property type="term" value="F:methyltransferase activity"/>
    <property type="evidence" value="ECO:0007669"/>
    <property type="project" value="UniProtKB-KW"/>
</dbReference>
<evidence type="ECO:0000313" key="2">
    <source>
        <dbReference type="EMBL" id="MFA9459902.1"/>
    </source>
</evidence>
<comment type="caution">
    <text evidence="2">The sequence shown here is derived from an EMBL/GenBank/DDBJ whole genome shotgun (WGS) entry which is preliminary data.</text>
</comment>
<evidence type="ECO:0000259" key="1">
    <source>
        <dbReference type="Pfam" id="PF08241"/>
    </source>
</evidence>
<sequence length="213" mass="23870">MDLSSVEKAYKRLAGTYDTFFGAIFQPGRKAVLEHIDLNPGEKVLEMGVGTGLSLPLYPRDVDIYGIDISEPMLEKARQKKVSEHLENVKLLEVMDAEETTFEDDSFDVVVAAYVVTTVPDPARCIDEMRRVCKPDGELVIVNHFQSENPIVGGVERALAPLSSALGWRPNMRQRDLEAETSLEVVEQHRVNLFGYWSMLKCRNNKEAIASKG</sequence>
<feature type="domain" description="Methyltransferase type 11" evidence="1">
    <location>
        <begin position="45"/>
        <end position="141"/>
    </location>
</feature>
<keyword evidence="2" id="KW-0489">Methyltransferase</keyword>
<dbReference type="CDD" id="cd02440">
    <property type="entry name" value="AdoMet_MTases"/>
    <property type="match status" value="1"/>
</dbReference>
<name>A0ABV4TRF1_9GAMM</name>
<reference evidence="2 3" key="1">
    <citation type="submission" date="2024-08" db="EMBL/GenBank/DDBJ databases">
        <title>Whole-genome sequencing of halo(alkali)philic microorganisms from hypersaline lakes.</title>
        <authorList>
            <person name="Sorokin D.Y."/>
            <person name="Merkel A.Y."/>
            <person name="Messina E."/>
            <person name="Yakimov M."/>
        </authorList>
    </citation>
    <scope>NUCLEOTIDE SEQUENCE [LARGE SCALE GENOMIC DNA]</scope>
    <source>
        <strain evidence="2 3">Cl-TMA</strain>
    </source>
</reference>
<dbReference type="EC" id="2.1.1.-" evidence="2"/>
<keyword evidence="2" id="KW-0808">Transferase</keyword>
<organism evidence="2 3">
    <name type="scientific">Thiohalorhabdus methylotrophus</name>
    <dbReference type="NCBI Taxonomy" id="3242694"/>
    <lineage>
        <taxon>Bacteria</taxon>
        <taxon>Pseudomonadati</taxon>
        <taxon>Pseudomonadota</taxon>
        <taxon>Gammaproteobacteria</taxon>
        <taxon>Thiohalorhabdales</taxon>
        <taxon>Thiohalorhabdaceae</taxon>
        <taxon>Thiohalorhabdus</taxon>
    </lineage>
</organism>
<protein>
    <submittedName>
        <fullName evidence="2">Class I SAM-dependent methyltransferase</fullName>
        <ecNumber evidence="2">2.1.1.-</ecNumber>
    </submittedName>
</protein>